<dbReference type="GO" id="GO:0005634">
    <property type="term" value="C:nucleus"/>
    <property type="evidence" value="ECO:0007669"/>
    <property type="project" value="TreeGrafter"/>
</dbReference>
<evidence type="ECO:0000259" key="15">
    <source>
        <dbReference type="PROSITE" id="PS50011"/>
    </source>
</evidence>
<dbReference type="InterPro" id="IPR008271">
    <property type="entry name" value="Ser/Thr_kinase_AS"/>
</dbReference>
<keyword evidence="3" id="KW-0963">Cytoplasm</keyword>
<keyword evidence="6 12" id="KW-0547">Nucleotide-binding</keyword>
<evidence type="ECO:0000256" key="6">
    <source>
        <dbReference type="ARBA" id="ARBA00022741"/>
    </source>
</evidence>
<evidence type="ECO:0000313" key="17">
    <source>
        <dbReference type="Proteomes" id="UP000244811"/>
    </source>
</evidence>
<dbReference type="PANTHER" id="PTHR24054:SF0">
    <property type="entry name" value="CASEIN KINASE II SUBUNIT ALPHA"/>
    <property type="match status" value="1"/>
</dbReference>
<accession>A0A976MEE9</accession>
<dbReference type="FunFam" id="3.30.200.20:FF:000088">
    <property type="entry name" value="Casein kinase II subunit alpha"/>
    <property type="match status" value="1"/>
</dbReference>
<keyword evidence="5 16" id="KW-0808">Transferase</keyword>
<comment type="subcellular location">
    <subcellularLocation>
        <location evidence="1">Cytoplasm</location>
    </subcellularLocation>
</comment>
<dbReference type="InterPro" id="IPR011009">
    <property type="entry name" value="Kinase-like_dom_sf"/>
</dbReference>
<dbReference type="EC" id="2.7.11.1" evidence="2"/>
<dbReference type="InterPro" id="IPR045216">
    <property type="entry name" value="CK2_alpha"/>
</dbReference>
<dbReference type="InterPro" id="IPR000719">
    <property type="entry name" value="Prot_kinase_dom"/>
</dbReference>
<dbReference type="SUPFAM" id="SSF56112">
    <property type="entry name" value="Protein kinase-like (PK-like)"/>
    <property type="match status" value="1"/>
</dbReference>
<evidence type="ECO:0000256" key="2">
    <source>
        <dbReference type="ARBA" id="ARBA00012513"/>
    </source>
</evidence>
<evidence type="ECO:0000256" key="7">
    <source>
        <dbReference type="ARBA" id="ARBA00022777"/>
    </source>
</evidence>
<dbReference type="GO" id="GO:0005829">
    <property type="term" value="C:cytosol"/>
    <property type="evidence" value="ECO:0007669"/>
    <property type="project" value="TreeGrafter"/>
</dbReference>
<keyword evidence="14" id="KW-0732">Signal</keyword>
<keyword evidence="4 13" id="KW-0723">Serine/threonine-protein kinase</keyword>
<dbReference type="Pfam" id="PF00069">
    <property type="entry name" value="Pkinase"/>
    <property type="match status" value="1"/>
</dbReference>
<protein>
    <recommendedName>
        <fullName evidence="2">non-specific serine/threonine protein kinase</fullName>
        <ecNumber evidence="2">2.7.11.1</ecNumber>
    </recommendedName>
</protein>
<dbReference type="SMART" id="SM00220">
    <property type="entry name" value="S_TKc"/>
    <property type="match status" value="1"/>
</dbReference>
<dbReference type="FunFam" id="1.10.510.10:FF:000059">
    <property type="entry name" value="Casein kinase II subunit alpha"/>
    <property type="match status" value="1"/>
</dbReference>
<evidence type="ECO:0000256" key="11">
    <source>
        <dbReference type="ARBA" id="ARBA00059329"/>
    </source>
</evidence>
<dbReference type="InterPro" id="IPR017441">
    <property type="entry name" value="Protein_kinase_ATP_BS"/>
</dbReference>
<comment type="function">
    <text evidence="11">Casein kinases are operationally defined by their preferential utilization of acidic proteins such as caseins as substrates. The alpha chain contains the catalytic site.</text>
</comment>
<feature type="chain" id="PRO_5037455529" description="non-specific serine/threonine protein kinase" evidence="14">
    <location>
        <begin position="22"/>
        <end position="418"/>
    </location>
</feature>
<keyword evidence="7 16" id="KW-0418">Kinase</keyword>
<dbReference type="Gene3D" id="3.30.200.20">
    <property type="entry name" value="Phosphorylase Kinase, domain 1"/>
    <property type="match status" value="1"/>
</dbReference>
<name>A0A976MEE9_THEOR</name>
<organism evidence="16 17">
    <name type="scientific">Theileria orientalis</name>
    <dbReference type="NCBI Taxonomy" id="68886"/>
    <lineage>
        <taxon>Eukaryota</taxon>
        <taxon>Sar</taxon>
        <taxon>Alveolata</taxon>
        <taxon>Apicomplexa</taxon>
        <taxon>Aconoidasida</taxon>
        <taxon>Piroplasmida</taxon>
        <taxon>Theileriidae</taxon>
        <taxon>Theileria</taxon>
    </lineage>
</organism>
<dbReference type="CDD" id="cd14132">
    <property type="entry name" value="STKc_CK2_alpha"/>
    <property type="match status" value="1"/>
</dbReference>
<evidence type="ECO:0000256" key="13">
    <source>
        <dbReference type="RuleBase" id="RU000304"/>
    </source>
</evidence>
<dbReference type="PANTHER" id="PTHR24054">
    <property type="entry name" value="CASEIN KINASE II SUBUNIT ALPHA"/>
    <property type="match status" value="1"/>
</dbReference>
<feature type="signal peptide" evidence="14">
    <location>
        <begin position="1"/>
        <end position="21"/>
    </location>
</feature>
<keyword evidence="8 12" id="KW-0067">ATP-binding</keyword>
<dbReference type="GO" id="GO:0005524">
    <property type="term" value="F:ATP binding"/>
    <property type="evidence" value="ECO:0007669"/>
    <property type="project" value="UniProtKB-UniRule"/>
</dbReference>
<comment type="similarity">
    <text evidence="13">Belongs to the protein kinase superfamily.</text>
</comment>
<dbReference type="AlphaFoldDB" id="A0A976MEE9"/>
<dbReference type="PROSITE" id="PS50011">
    <property type="entry name" value="PROTEIN_KINASE_DOM"/>
    <property type="match status" value="1"/>
</dbReference>
<reference evidence="16" key="1">
    <citation type="submission" date="2022-07" db="EMBL/GenBank/DDBJ databases">
        <title>Evaluation of T. orientalis genome assembly methods using nanopore sequencing and analysis of variation between genomes.</title>
        <authorList>
            <person name="Yam J."/>
            <person name="Micallef M.L."/>
            <person name="Liu M."/>
            <person name="Djordjevic S.P."/>
            <person name="Bogema D.R."/>
            <person name="Jenkins C."/>
        </authorList>
    </citation>
    <scope>NUCLEOTIDE SEQUENCE</scope>
    <source>
        <strain evidence="16">Goon Nure</strain>
    </source>
</reference>
<evidence type="ECO:0000256" key="3">
    <source>
        <dbReference type="ARBA" id="ARBA00022490"/>
    </source>
</evidence>
<evidence type="ECO:0000313" key="16">
    <source>
        <dbReference type="EMBL" id="UKK02871.2"/>
    </source>
</evidence>
<dbReference type="Proteomes" id="UP000244811">
    <property type="component" value="Chromosome 4"/>
</dbReference>
<evidence type="ECO:0000256" key="10">
    <source>
        <dbReference type="ARBA" id="ARBA00048679"/>
    </source>
</evidence>
<comment type="catalytic activity">
    <reaction evidence="10">
        <text>L-seryl-[protein] + ATP = O-phospho-L-seryl-[protein] + ADP + H(+)</text>
        <dbReference type="Rhea" id="RHEA:17989"/>
        <dbReference type="Rhea" id="RHEA-COMP:9863"/>
        <dbReference type="Rhea" id="RHEA-COMP:11604"/>
        <dbReference type="ChEBI" id="CHEBI:15378"/>
        <dbReference type="ChEBI" id="CHEBI:29999"/>
        <dbReference type="ChEBI" id="CHEBI:30616"/>
        <dbReference type="ChEBI" id="CHEBI:83421"/>
        <dbReference type="ChEBI" id="CHEBI:456216"/>
        <dbReference type="EC" id="2.7.11.1"/>
    </reaction>
</comment>
<proteinExistence type="inferred from homology"/>
<dbReference type="EMBL" id="CP056072">
    <property type="protein sequence ID" value="UKK02871.2"/>
    <property type="molecule type" value="Genomic_DNA"/>
</dbReference>
<dbReference type="GO" id="GO:0004674">
    <property type="term" value="F:protein serine/threonine kinase activity"/>
    <property type="evidence" value="ECO:0007669"/>
    <property type="project" value="UniProtKB-KW"/>
</dbReference>
<dbReference type="PROSITE" id="PS00107">
    <property type="entry name" value="PROTEIN_KINASE_ATP"/>
    <property type="match status" value="1"/>
</dbReference>
<evidence type="ECO:0000256" key="12">
    <source>
        <dbReference type="PROSITE-ProRule" id="PRU10141"/>
    </source>
</evidence>
<evidence type="ECO:0000256" key="1">
    <source>
        <dbReference type="ARBA" id="ARBA00004496"/>
    </source>
</evidence>
<feature type="binding site" evidence="12">
    <location>
        <position position="153"/>
    </location>
    <ligand>
        <name>ATP</name>
        <dbReference type="ChEBI" id="CHEBI:30616"/>
    </ligand>
</feature>
<gene>
    <name evidence="16" type="ORF">MACK_002969</name>
</gene>
<evidence type="ECO:0000256" key="9">
    <source>
        <dbReference type="ARBA" id="ARBA00047899"/>
    </source>
</evidence>
<evidence type="ECO:0000256" key="14">
    <source>
        <dbReference type="SAM" id="SignalP"/>
    </source>
</evidence>
<comment type="catalytic activity">
    <reaction evidence="9">
        <text>L-threonyl-[protein] + ATP = O-phospho-L-threonyl-[protein] + ADP + H(+)</text>
        <dbReference type="Rhea" id="RHEA:46608"/>
        <dbReference type="Rhea" id="RHEA-COMP:11060"/>
        <dbReference type="Rhea" id="RHEA-COMP:11605"/>
        <dbReference type="ChEBI" id="CHEBI:15378"/>
        <dbReference type="ChEBI" id="CHEBI:30013"/>
        <dbReference type="ChEBI" id="CHEBI:30616"/>
        <dbReference type="ChEBI" id="CHEBI:61977"/>
        <dbReference type="ChEBI" id="CHEBI:456216"/>
        <dbReference type="EC" id="2.7.11.1"/>
    </reaction>
</comment>
<evidence type="ECO:0000256" key="4">
    <source>
        <dbReference type="ARBA" id="ARBA00022527"/>
    </source>
</evidence>
<sequence length="418" mass="48844">MFSLGIYLICIFAIDSPLCNCTYPQNQKGYHQQAYVQGSHVRGATKQQNARFAVNQQSQVSQARSYAPQFSQQQMAQPEYAPEGQANGPLIVLPKYYSNANEEKGQEHWDYENISLKWSIPDPYEIMQKIGRGKFSEVFKGIDTRDKKDCVIKILKPVKKKKIKREIKILQNLKGGPNIIALLDIVKDPQSRIPSLVFELVKNTDYKVLYPTFTVHDIKYYMFQLLRAINYCHSKGIMHRDVKPHNVMIDHESKSLKLIDWGLAEFYHPGQEYSVRVATRYYKSPELLVDMKYYDYSMDIWSVGCMFAGLIFKREPFFYGQDNYDQLVKIAKVLGTDGLFAYTNKYNIEIPPAYNEILGVHNRKLWSHYITPDNHHLVSEEAVDLLDKMLRYDHIERITALDAMRHPYFEEVRPQRIR</sequence>
<evidence type="ECO:0000256" key="5">
    <source>
        <dbReference type="ARBA" id="ARBA00022679"/>
    </source>
</evidence>
<dbReference type="GO" id="GO:0005956">
    <property type="term" value="C:protein kinase CK2 complex"/>
    <property type="evidence" value="ECO:0007669"/>
    <property type="project" value="TreeGrafter"/>
</dbReference>
<dbReference type="Gene3D" id="1.10.510.10">
    <property type="entry name" value="Transferase(Phosphotransferase) domain 1"/>
    <property type="match status" value="1"/>
</dbReference>
<dbReference type="PROSITE" id="PS00108">
    <property type="entry name" value="PROTEIN_KINASE_ST"/>
    <property type="match status" value="1"/>
</dbReference>
<evidence type="ECO:0000256" key="8">
    <source>
        <dbReference type="ARBA" id="ARBA00022840"/>
    </source>
</evidence>
<feature type="domain" description="Protein kinase" evidence="15">
    <location>
        <begin position="124"/>
        <end position="409"/>
    </location>
</feature>
<dbReference type="GO" id="GO:0051726">
    <property type="term" value="P:regulation of cell cycle"/>
    <property type="evidence" value="ECO:0007669"/>
    <property type="project" value="TreeGrafter"/>
</dbReference>